<dbReference type="Pfam" id="PF04149">
    <property type="entry name" value="DUF397"/>
    <property type="match status" value="1"/>
</dbReference>
<dbReference type="InterPro" id="IPR007278">
    <property type="entry name" value="DUF397"/>
</dbReference>
<dbReference type="RefSeq" id="WP_425584917.1">
    <property type="nucleotide sequence ID" value="NZ_BAABHS010000007.1"/>
</dbReference>
<sequence>MKTSPTMPHAPWFKSSYSGSNNDNCVEVAGLTTGVGVRDSKDLAKGHLVVSRDAWGSVIEAVAR</sequence>
<organism evidence="2 3">
    <name type="scientific">Yinghuangia aomiensis</name>
    <dbReference type="NCBI Taxonomy" id="676205"/>
    <lineage>
        <taxon>Bacteria</taxon>
        <taxon>Bacillati</taxon>
        <taxon>Actinomycetota</taxon>
        <taxon>Actinomycetes</taxon>
        <taxon>Kitasatosporales</taxon>
        <taxon>Streptomycetaceae</taxon>
        <taxon>Yinghuangia</taxon>
    </lineage>
</organism>
<comment type="caution">
    <text evidence="2">The sequence shown here is derived from an EMBL/GenBank/DDBJ whole genome shotgun (WGS) entry which is preliminary data.</text>
</comment>
<evidence type="ECO:0000259" key="1">
    <source>
        <dbReference type="Pfam" id="PF04149"/>
    </source>
</evidence>
<feature type="domain" description="DUF397" evidence="1">
    <location>
        <begin position="10"/>
        <end position="62"/>
    </location>
</feature>
<dbReference type="EMBL" id="BAABHS010000007">
    <property type="protein sequence ID" value="GAA4961002.1"/>
    <property type="molecule type" value="Genomic_DNA"/>
</dbReference>
<gene>
    <name evidence="2" type="ORF">GCM10023205_25520</name>
</gene>
<dbReference type="Proteomes" id="UP001500466">
    <property type="component" value="Unassembled WGS sequence"/>
</dbReference>
<evidence type="ECO:0000313" key="2">
    <source>
        <dbReference type="EMBL" id="GAA4961002.1"/>
    </source>
</evidence>
<keyword evidence="3" id="KW-1185">Reference proteome</keyword>
<accession>A0ABP9H5Q6</accession>
<name>A0ABP9H5Q6_9ACTN</name>
<evidence type="ECO:0000313" key="3">
    <source>
        <dbReference type="Proteomes" id="UP001500466"/>
    </source>
</evidence>
<protein>
    <recommendedName>
        <fullName evidence="1">DUF397 domain-containing protein</fullName>
    </recommendedName>
</protein>
<proteinExistence type="predicted"/>
<reference evidence="3" key="1">
    <citation type="journal article" date="2019" name="Int. J. Syst. Evol. Microbiol.">
        <title>The Global Catalogue of Microorganisms (GCM) 10K type strain sequencing project: providing services to taxonomists for standard genome sequencing and annotation.</title>
        <authorList>
            <consortium name="The Broad Institute Genomics Platform"/>
            <consortium name="The Broad Institute Genome Sequencing Center for Infectious Disease"/>
            <person name="Wu L."/>
            <person name="Ma J."/>
        </authorList>
    </citation>
    <scope>NUCLEOTIDE SEQUENCE [LARGE SCALE GENOMIC DNA]</scope>
    <source>
        <strain evidence="3">JCM 17986</strain>
    </source>
</reference>